<dbReference type="InterPro" id="IPR036291">
    <property type="entry name" value="NAD(P)-bd_dom_sf"/>
</dbReference>
<gene>
    <name evidence="2" type="ORF">SAMN05421684_4751</name>
</gene>
<accession>A0A1H3S9J9</accession>
<dbReference type="PANTHER" id="PTHR43162:SF1">
    <property type="entry name" value="PRESTALK A DIFFERENTIATION PROTEIN A"/>
    <property type="match status" value="1"/>
</dbReference>
<dbReference type="Pfam" id="PF13460">
    <property type="entry name" value="NAD_binding_10"/>
    <property type="match status" value="1"/>
</dbReference>
<dbReference type="InterPro" id="IPR016040">
    <property type="entry name" value="NAD(P)-bd_dom"/>
</dbReference>
<name>A0A1H3S9J9_9ACTN</name>
<organism evidence="2 3">
    <name type="scientific">Asanoa ishikariensis</name>
    <dbReference type="NCBI Taxonomy" id="137265"/>
    <lineage>
        <taxon>Bacteria</taxon>
        <taxon>Bacillati</taxon>
        <taxon>Actinomycetota</taxon>
        <taxon>Actinomycetes</taxon>
        <taxon>Micromonosporales</taxon>
        <taxon>Micromonosporaceae</taxon>
        <taxon>Asanoa</taxon>
    </lineage>
</organism>
<keyword evidence="3" id="KW-1185">Reference proteome</keyword>
<dbReference type="OrthoDB" id="116343at2"/>
<dbReference type="SUPFAM" id="SSF51735">
    <property type="entry name" value="NAD(P)-binding Rossmann-fold domains"/>
    <property type="match status" value="1"/>
</dbReference>
<dbReference type="AlphaFoldDB" id="A0A1H3S9J9"/>
<dbReference type="STRING" id="137265.SAMN05421684_4751"/>
<protein>
    <submittedName>
        <fullName evidence="2">Uncharacterized conserved protein YbjT, contains NAD(P)-binding and DUF2867 domains</fullName>
    </submittedName>
</protein>
<sequence length="283" mass="29850">MTILVTGGTGNIGRHLVDHLHAGRAPFRVLARRPAAAAALLPPGTAIQPGDLNDPASLEKALSGGVDRVFLLWPSLSPDGIKGVVEALTHAGVRHVVYVSAMQVTDDNRRTIGVWGAVEQAVVDADLDHTFLRASGFATNTLGWAAAIRAGEPVRIPYPLAQRSLIHEADIAAVAAVALTGDGQQRSHVLTGPAAISQADQVAAIGAAIGRPVRCVEQDPAEARAAMAEWADPAWAEQAVAYWASLVDRPEPVTRTVDELLGRPAHSFRQWAVDHADDFTAPV</sequence>
<dbReference type="Gene3D" id="3.40.50.720">
    <property type="entry name" value="NAD(P)-binding Rossmann-like Domain"/>
    <property type="match status" value="1"/>
</dbReference>
<reference evidence="3" key="1">
    <citation type="submission" date="2016-10" db="EMBL/GenBank/DDBJ databases">
        <authorList>
            <person name="Varghese N."/>
            <person name="Submissions S."/>
        </authorList>
    </citation>
    <scope>NUCLEOTIDE SEQUENCE [LARGE SCALE GENOMIC DNA]</scope>
    <source>
        <strain evidence="3">DSM 44718</strain>
    </source>
</reference>
<feature type="domain" description="NAD(P)-binding" evidence="1">
    <location>
        <begin position="7"/>
        <end position="180"/>
    </location>
</feature>
<dbReference type="Proteomes" id="UP000199632">
    <property type="component" value="Unassembled WGS sequence"/>
</dbReference>
<evidence type="ECO:0000313" key="3">
    <source>
        <dbReference type="Proteomes" id="UP000199632"/>
    </source>
</evidence>
<evidence type="ECO:0000259" key="1">
    <source>
        <dbReference type="Pfam" id="PF13460"/>
    </source>
</evidence>
<dbReference type="EMBL" id="FNQB01000002">
    <property type="protein sequence ID" value="SDZ34746.1"/>
    <property type="molecule type" value="Genomic_DNA"/>
</dbReference>
<proteinExistence type="predicted"/>
<dbReference type="RefSeq" id="WP_090796798.1">
    <property type="nucleotide sequence ID" value="NZ_BOND01000036.1"/>
</dbReference>
<dbReference type="Gene3D" id="3.90.25.10">
    <property type="entry name" value="UDP-galactose 4-epimerase, domain 1"/>
    <property type="match status" value="1"/>
</dbReference>
<dbReference type="InterPro" id="IPR051604">
    <property type="entry name" value="Ergot_Alk_Oxidoreductase"/>
</dbReference>
<dbReference type="PANTHER" id="PTHR43162">
    <property type="match status" value="1"/>
</dbReference>
<evidence type="ECO:0000313" key="2">
    <source>
        <dbReference type="EMBL" id="SDZ34746.1"/>
    </source>
</evidence>